<comment type="caution">
    <text evidence="3">The sequence shown here is derived from an EMBL/GenBank/DDBJ whole genome shotgun (WGS) entry which is preliminary data.</text>
</comment>
<dbReference type="PANTHER" id="PTHR10953">
    <property type="entry name" value="UBIQUITIN-ACTIVATING ENZYME E1"/>
    <property type="match status" value="1"/>
</dbReference>
<dbReference type="AlphaFoldDB" id="A0A2J8AE73"/>
<dbReference type="EMBL" id="PGGS01000046">
    <property type="protein sequence ID" value="PNH10809.1"/>
    <property type="molecule type" value="Genomic_DNA"/>
</dbReference>
<dbReference type="Pfam" id="PF00899">
    <property type="entry name" value="ThiF"/>
    <property type="match status" value="1"/>
</dbReference>
<dbReference type="GO" id="GO:0019781">
    <property type="term" value="F:NEDD8 activating enzyme activity"/>
    <property type="evidence" value="ECO:0007669"/>
    <property type="project" value="TreeGrafter"/>
</dbReference>
<dbReference type="OrthoDB" id="1708823at2759"/>
<dbReference type="PANTHER" id="PTHR10953:SF29">
    <property type="entry name" value="NEDD8-ACTIVATING ENZYME E1 REGULATORY SUBUNIT"/>
    <property type="match status" value="1"/>
</dbReference>
<dbReference type="Gene3D" id="3.40.50.720">
    <property type="entry name" value="NAD(P)-binding Rossmann-like Domain"/>
    <property type="match status" value="2"/>
</dbReference>
<organism evidence="3 4">
    <name type="scientific">Tetrabaena socialis</name>
    <dbReference type="NCBI Taxonomy" id="47790"/>
    <lineage>
        <taxon>Eukaryota</taxon>
        <taxon>Viridiplantae</taxon>
        <taxon>Chlorophyta</taxon>
        <taxon>core chlorophytes</taxon>
        <taxon>Chlorophyceae</taxon>
        <taxon>CS clade</taxon>
        <taxon>Chlamydomonadales</taxon>
        <taxon>Tetrabaenaceae</taxon>
        <taxon>Tetrabaena</taxon>
    </lineage>
</organism>
<protein>
    <submittedName>
        <fullName evidence="3">NEDD8-activating enzyme E1 regulatory subunit</fullName>
    </submittedName>
</protein>
<reference evidence="3 4" key="1">
    <citation type="journal article" date="2017" name="Mol. Biol. Evol.">
        <title>The 4-celled Tetrabaena socialis nuclear genome reveals the essential components for genetic control of cell number at the origin of multicellularity in the volvocine lineage.</title>
        <authorList>
            <person name="Featherston J."/>
            <person name="Arakaki Y."/>
            <person name="Hanschen E.R."/>
            <person name="Ferris P.J."/>
            <person name="Michod R.E."/>
            <person name="Olson B.J.S.C."/>
            <person name="Nozaki H."/>
            <person name="Durand P.M."/>
        </authorList>
    </citation>
    <scope>NUCLEOTIDE SEQUENCE [LARGE SCALE GENOMIC DNA]</scope>
    <source>
        <strain evidence="3 4">NIES-571</strain>
    </source>
</reference>
<evidence type="ECO:0000256" key="1">
    <source>
        <dbReference type="SAM" id="MobiDB-lite"/>
    </source>
</evidence>
<accession>A0A2J8AE73</accession>
<dbReference type="InterPro" id="IPR045886">
    <property type="entry name" value="ThiF/MoeB/HesA"/>
</dbReference>
<dbReference type="SUPFAM" id="SSF69572">
    <property type="entry name" value="Activating enzymes of the ubiquitin-like proteins"/>
    <property type="match status" value="2"/>
</dbReference>
<dbReference type="GO" id="GO:0005737">
    <property type="term" value="C:cytoplasm"/>
    <property type="evidence" value="ECO:0007669"/>
    <property type="project" value="TreeGrafter"/>
</dbReference>
<dbReference type="Proteomes" id="UP000236333">
    <property type="component" value="Unassembled WGS sequence"/>
</dbReference>
<proteinExistence type="predicted"/>
<evidence type="ECO:0000313" key="4">
    <source>
        <dbReference type="Proteomes" id="UP000236333"/>
    </source>
</evidence>
<evidence type="ECO:0000259" key="2">
    <source>
        <dbReference type="Pfam" id="PF00899"/>
    </source>
</evidence>
<gene>
    <name evidence="3" type="ORF">TSOC_002414</name>
</gene>
<dbReference type="InterPro" id="IPR000594">
    <property type="entry name" value="ThiF_NAD_FAD-bd"/>
</dbReference>
<evidence type="ECO:0000313" key="3">
    <source>
        <dbReference type="EMBL" id="PNH10809.1"/>
    </source>
</evidence>
<keyword evidence="4" id="KW-1185">Reference proteome</keyword>
<feature type="domain" description="THIF-type NAD/FAD binding fold" evidence="2">
    <location>
        <begin position="12"/>
        <end position="223"/>
    </location>
</feature>
<feature type="region of interest" description="Disordered" evidence="1">
    <location>
        <begin position="160"/>
        <end position="179"/>
    </location>
</feature>
<dbReference type="GO" id="GO:0045116">
    <property type="term" value="P:protein neddylation"/>
    <property type="evidence" value="ECO:0007669"/>
    <property type="project" value="TreeGrafter"/>
</dbReference>
<dbReference type="InterPro" id="IPR035985">
    <property type="entry name" value="Ubiquitin-activating_enz"/>
</dbReference>
<name>A0A2J8AE73_9CHLO</name>
<sequence>MAPVVDPKSKRYDRQLRIWGAHGQQRLETSSICLLNCGPTGSETLKNLALGGISSFTIVDGGKVEARDLGNNFLVCAASLGEPRAKVVTELLQELNESVSGSYVEEEPEVLISDNPAFFGGFDLVIATQRKTRLDTGEARLEEVETRFETMEARLDKLQTGAAAQLSDPRPPRSAAPRRTVCNLSRRVSMVSNPSLGPTELHVVAAFMGGVAAQEAIKLVTRQFVPLAGPLIYNGMAATTCVLDQL</sequence>